<organism evidence="1 2">
    <name type="scientific">Algoriphagus halophytocola</name>
    <dbReference type="NCBI Taxonomy" id="2991499"/>
    <lineage>
        <taxon>Bacteria</taxon>
        <taxon>Pseudomonadati</taxon>
        <taxon>Bacteroidota</taxon>
        <taxon>Cytophagia</taxon>
        <taxon>Cytophagales</taxon>
        <taxon>Cyclobacteriaceae</taxon>
        <taxon>Algoriphagus</taxon>
    </lineage>
</organism>
<dbReference type="SUPFAM" id="SSF49464">
    <property type="entry name" value="Carboxypeptidase regulatory domain-like"/>
    <property type="match status" value="1"/>
</dbReference>
<dbReference type="EMBL" id="CP110226">
    <property type="protein sequence ID" value="UZD21015.1"/>
    <property type="molecule type" value="Genomic_DNA"/>
</dbReference>
<sequence length="134" mass="14903">MKNTLKDPHKRKLRRLNIGIFTAFCLFLGGLAFSISNLTAAADIEQLKPDKKVKGLILSPDKKPIPGAVIKVKDATTGTVADINGNFYLDLEYFDQEEVTLIISMIDYQSKEVVVNTKKLPKDLGKITLPKEVK</sequence>
<accession>A0ABY6MBR7</accession>
<dbReference type="Gene3D" id="2.60.40.1120">
    <property type="entry name" value="Carboxypeptidase-like, regulatory domain"/>
    <property type="match status" value="1"/>
</dbReference>
<gene>
    <name evidence="1" type="ORF">OM944_10030</name>
</gene>
<reference evidence="1" key="1">
    <citation type="submission" date="2022-10" db="EMBL/GenBank/DDBJ databases">
        <title>Algoriphagus sp. a novel bacteria isolate from halophytes salicornia europaea.</title>
        <authorList>
            <person name="Peng Y."/>
            <person name="Jiang L."/>
            <person name="Lee J."/>
        </authorList>
    </citation>
    <scope>NUCLEOTIDE SEQUENCE</scope>
    <source>
        <strain evidence="1">TR-M5</strain>
    </source>
</reference>
<dbReference type="RefSeq" id="WP_264807449.1">
    <property type="nucleotide sequence ID" value="NZ_CP110226.1"/>
</dbReference>
<proteinExistence type="predicted"/>
<dbReference type="Pfam" id="PF13715">
    <property type="entry name" value="CarbopepD_reg_2"/>
    <property type="match status" value="1"/>
</dbReference>
<evidence type="ECO:0000313" key="1">
    <source>
        <dbReference type="EMBL" id="UZD21015.1"/>
    </source>
</evidence>
<dbReference type="InterPro" id="IPR008969">
    <property type="entry name" value="CarboxyPept-like_regulatory"/>
</dbReference>
<evidence type="ECO:0000313" key="2">
    <source>
        <dbReference type="Proteomes" id="UP001163156"/>
    </source>
</evidence>
<name>A0ABY6MBR7_9BACT</name>
<dbReference type="Proteomes" id="UP001163156">
    <property type="component" value="Chromosome"/>
</dbReference>
<keyword evidence="2" id="KW-1185">Reference proteome</keyword>
<protein>
    <submittedName>
        <fullName evidence="1">Carboxypeptidase-like regulatory domain-containing protein</fullName>
    </submittedName>
</protein>